<dbReference type="AlphaFoldDB" id="A0A1G2JEQ5"/>
<keyword evidence="1" id="KW-0812">Transmembrane</keyword>
<sequence>MKKSLLIGSFLLLFLIPVLASAQGIVPCNGPDCDICSFFEMLSNIYDFIVKFIAAPLAVLMLTIGGIMILISAGNPNLSGIGKKILWAAIIGLVLVFCSYLIIDTILKAIGYTQGINFACS</sequence>
<keyword evidence="1" id="KW-1133">Transmembrane helix</keyword>
<evidence type="ECO:0000256" key="1">
    <source>
        <dbReference type="SAM" id="Phobius"/>
    </source>
</evidence>
<keyword evidence="1" id="KW-0472">Membrane</keyword>
<evidence type="ECO:0008006" key="5">
    <source>
        <dbReference type="Google" id="ProtNLM"/>
    </source>
</evidence>
<feature type="chain" id="PRO_5009583314" description="TrbC/VIRB2 family protein" evidence="2">
    <location>
        <begin position="21"/>
        <end position="121"/>
    </location>
</feature>
<evidence type="ECO:0000313" key="4">
    <source>
        <dbReference type="Proteomes" id="UP000177751"/>
    </source>
</evidence>
<evidence type="ECO:0000256" key="2">
    <source>
        <dbReference type="SAM" id="SignalP"/>
    </source>
</evidence>
<proteinExistence type="predicted"/>
<gene>
    <name evidence="3" type="ORF">A2401_02100</name>
</gene>
<keyword evidence="2" id="KW-0732">Signal</keyword>
<evidence type="ECO:0000313" key="3">
    <source>
        <dbReference type="EMBL" id="OGZ84880.1"/>
    </source>
</evidence>
<feature type="transmembrane region" description="Helical" evidence="1">
    <location>
        <begin position="48"/>
        <end position="73"/>
    </location>
</feature>
<name>A0A1G2JEQ5_9BACT</name>
<dbReference type="InterPro" id="IPR043993">
    <property type="entry name" value="T4SS_pilin"/>
</dbReference>
<feature type="signal peptide" evidence="2">
    <location>
        <begin position="1"/>
        <end position="20"/>
    </location>
</feature>
<organism evidence="3 4">
    <name type="scientific">Candidatus Staskawiczbacteria bacterium RIFOXYC1_FULL_38_18</name>
    <dbReference type="NCBI Taxonomy" id="1802229"/>
    <lineage>
        <taxon>Bacteria</taxon>
        <taxon>Candidatus Staskawicziibacteriota</taxon>
    </lineage>
</organism>
<accession>A0A1G2JEQ5</accession>
<comment type="caution">
    <text evidence="3">The sequence shown here is derived from an EMBL/GenBank/DDBJ whole genome shotgun (WGS) entry which is preliminary data.</text>
</comment>
<feature type="transmembrane region" description="Helical" evidence="1">
    <location>
        <begin position="85"/>
        <end position="103"/>
    </location>
</feature>
<dbReference type="Pfam" id="PF18895">
    <property type="entry name" value="T4SS_pilin"/>
    <property type="match status" value="1"/>
</dbReference>
<dbReference type="EMBL" id="MHPP01000011">
    <property type="protein sequence ID" value="OGZ84880.1"/>
    <property type="molecule type" value="Genomic_DNA"/>
</dbReference>
<dbReference type="STRING" id="1802229.A2401_02100"/>
<protein>
    <recommendedName>
        <fullName evidence="5">TrbC/VIRB2 family protein</fullName>
    </recommendedName>
</protein>
<dbReference type="Proteomes" id="UP000177751">
    <property type="component" value="Unassembled WGS sequence"/>
</dbReference>
<reference evidence="3 4" key="1">
    <citation type="journal article" date="2016" name="Nat. Commun.">
        <title>Thousands of microbial genomes shed light on interconnected biogeochemical processes in an aquifer system.</title>
        <authorList>
            <person name="Anantharaman K."/>
            <person name="Brown C.T."/>
            <person name="Hug L.A."/>
            <person name="Sharon I."/>
            <person name="Castelle C.J."/>
            <person name="Probst A.J."/>
            <person name="Thomas B.C."/>
            <person name="Singh A."/>
            <person name="Wilkins M.J."/>
            <person name="Karaoz U."/>
            <person name="Brodie E.L."/>
            <person name="Williams K.H."/>
            <person name="Hubbard S.S."/>
            <person name="Banfield J.F."/>
        </authorList>
    </citation>
    <scope>NUCLEOTIDE SEQUENCE [LARGE SCALE GENOMIC DNA]</scope>
</reference>